<protein>
    <recommendedName>
        <fullName evidence="6">50S ribosomal protein L32</fullName>
    </recommendedName>
</protein>
<comment type="similarity">
    <text evidence="1">Belongs to the bacterial ribosomal protein bL32 family.</text>
</comment>
<dbReference type="NCBIfam" id="TIGR01031">
    <property type="entry name" value="rpmF_bact"/>
    <property type="match status" value="1"/>
</dbReference>
<evidence type="ECO:0000256" key="3">
    <source>
        <dbReference type="ARBA" id="ARBA00023274"/>
    </source>
</evidence>
<reference evidence="5" key="1">
    <citation type="submission" date="2018-05" db="EMBL/GenBank/DDBJ databases">
        <authorList>
            <person name="Lanie J.A."/>
            <person name="Ng W.-L."/>
            <person name="Kazmierczak K.M."/>
            <person name="Andrzejewski T.M."/>
            <person name="Davidsen T.M."/>
            <person name="Wayne K.J."/>
            <person name="Tettelin H."/>
            <person name="Glass J.I."/>
            <person name="Rusch D."/>
            <person name="Podicherti R."/>
            <person name="Tsui H.-C.T."/>
            <person name="Winkler M.E."/>
        </authorList>
    </citation>
    <scope>NUCLEOTIDE SEQUENCE</scope>
</reference>
<dbReference type="GO" id="GO:0015934">
    <property type="term" value="C:large ribosomal subunit"/>
    <property type="evidence" value="ECO:0007669"/>
    <property type="project" value="InterPro"/>
</dbReference>
<gene>
    <name evidence="5" type="ORF">METZ01_LOCUS128820</name>
</gene>
<feature type="compositionally biased region" description="Basic residues" evidence="4">
    <location>
        <begin position="1"/>
        <end position="19"/>
    </location>
</feature>
<proteinExistence type="inferred from homology"/>
<keyword evidence="3" id="KW-0687">Ribonucleoprotein</keyword>
<name>A0A381YFR3_9ZZZZ</name>
<dbReference type="GO" id="GO:0006412">
    <property type="term" value="P:translation"/>
    <property type="evidence" value="ECO:0007669"/>
    <property type="project" value="InterPro"/>
</dbReference>
<dbReference type="HAMAP" id="MF_00340">
    <property type="entry name" value="Ribosomal_bL32"/>
    <property type="match status" value="1"/>
</dbReference>
<evidence type="ECO:0000256" key="4">
    <source>
        <dbReference type="SAM" id="MobiDB-lite"/>
    </source>
</evidence>
<evidence type="ECO:0000256" key="1">
    <source>
        <dbReference type="ARBA" id="ARBA00008560"/>
    </source>
</evidence>
<dbReference type="InterPro" id="IPR011332">
    <property type="entry name" value="Ribosomal_zn-bd"/>
</dbReference>
<dbReference type="GO" id="GO:0003735">
    <property type="term" value="F:structural constituent of ribosome"/>
    <property type="evidence" value="ECO:0007669"/>
    <property type="project" value="InterPro"/>
</dbReference>
<dbReference type="PANTHER" id="PTHR35534">
    <property type="entry name" value="50S RIBOSOMAL PROTEIN L32"/>
    <property type="match status" value="1"/>
</dbReference>
<dbReference type="EMBL" id="UINC01018151">
    <property type="protein sequence ID" value="SVA75966.1"/>
    <property type="molecule type" value="Genomic_DNA"/>
</dbReference>
<dbReference type="InterPro" id="IPR044957">
    <property type="entry name" value="Ribosomal_bL32_bact"/>
</dbReference>
<dbReference type="Pfam" id="PF01783">
    <property type="entry name" value="Ribosomal_L32p"/>
    <property type="match status" value="1"/>
</dbReference>
<feature type="region of interest" description="Disordered" evidence="4">
    <location>
        <begin position="1"/>
        <end position="32"/>
    </location>
</feature>
<dbReference type="PANTHER" id="PTHR35534:SF1">
    <property type="entry name" value="LARGE RIBOSOMAL SUBUNIT PROTEIN BL32"/>
    <property type="match status" value="1"/>
</dbReference>
<accession>A0A381YFR3</accession>
<keyword evidence="2" id="KW-0689">Ribosomal protein</keyword>
<dbReference type="InterPro" id="IPR002677">
    <property type="entry name" value="Ribosomal_bL32"/>
</dbReference>
<dbReference type="AlphaFoldDB" id="A0A381YFR3"/>
<evidence type="ECO:0008006" key="6">
    <source>
        <dbReference type="Google" id="ProtNLM"/>
    </source>
</evidence>
<dbReference type="SUPFAM" id="SSF57829">
    <property type="entry name" value="Zn-binding ribosomal proteins"/>
    <property type="match status" value="1"/>
</dbReference>
<evidence type="ECO:0000256" key="2">
    <source>
        <dbReference type="ARBA" id="ARBA00022980"/>
    </source>
</evidence>
<organism evidence="5">
    <name type="scientific">marine metagenome</name>
    <dbReference type="NCBI Taxonomy" id="408172"/>
    <lineage>
        <taxon>unclassified sequences</taxon>
        <taxon>metagenomes</taxon>
        <taxon>ecological metagenomes</taxon>
    </lineage>
</organism>
<sequence>MMPNPKRRHSKSRTAKRRTHDSLSVPPMGECPQCHEMKPPHKVCPHCGYYRGRPIREVDES</sequence>
<evidence type="ECO:0000313" key="5">
    <source>
        <dbReference type="EMBL" id="SVA75966.1"/>
    </source>
</evidence>